<proteinExistence type="predicted"/>
<organism evidence="1 4">
    <name type="scientific">Kosakonia radicincitans</name>
    <dbReference type="NCBI Taxonomy" id="283686"/>
    <lineage>
        <taxon>Bacteria</taxon>
        <taxon>Pseudomonadati</taxon>
        <taxon>Pseudomonadota</taxon>
        <taxon>Gammaproteobacteria</taxon>
        <taxon>Enterobacterales</taxon>
        <taxon>Enterobacteriaceae</taxon>
        <taxon>Kosakonia</taxon>
    </lineage>
</organism>
<dbReference type="AlphaFoldDB" id="A0AAX2EUZ3"/>
<evidence type="ECO:0000313" key="4">
    <source>
        <dbReference type="Proteomes" id="UP000199173"/>
    </source>
</evidence>
<reference evidence="3 4" key="1">
    <citation type="submission" date="2016-10" db="EMBL/GenBank/DDBJ databases">
        <authorList>
            <person name="Varghese N."/>
            <person name="Submissions S."/>
        </authorList>
    </citation>
    <scope>NUCLEOTIDE SEQUENCE [LARGE SCALE GENOMIC DNA]</scope>
    <source>
        <strain evidence="2 3">NFIX06</strain>
        <strain evidence="1 4">NFIX08</strain>
    </source>
</reference>
<accession>A0AAX2EUZ3</accession>
<name>A0AAX2EUZ3_9ENTR</name>
<evidence type="ECO:0000313" key="2">
    <source>
        <dbReference type="EMBL" id="SFT90439.1"/>
    </source>
</evidence>
<protein>
    <submittedName>
        <fullName evidence="1">Glycosyltransferase involved in cell wall bisynthesis</fullName>
    </submittedName>
</protein>
<dbReference type="Proteomes" id="UP000199173">
    <property type="component" value="Unassembled WGS sequence"/>
</dbReference>
<dbReference type="RefSeq" id="WP_072439749.1">
    <property type="nucleotide sequence ID" value="NZ_FONC01000007.1"/>
</dbReference>
<gene>
    <name evidence="2" type="ORF">SAMN03159428_02730</name>
    <name evidence="1" type="ORF">SAMN03159514_03368</name>
</gene>
<dbReference type="Proteomes" id="UP000198760">
    <property type="component" value="Unassembled WGS sequence"/>
</dbReference>
<comment type="caution">
    <text evidence="1">The sequence shown here is derived from an EMBL/GenBank/DDBJ whole genome shotgun (WGS) entry which is preliminary data.</text>
</comment>
<sequence>MKAFIFVNDNASAYKRYTQGEIPAQFIYGVTQLQKMDFEVKVASGNLVKDLQDFVKYKPDLFFMPFIKRKTLFFFMLAKLFLFKTKFVGWLHLDIFSPPKSKAKKVVHALFLPIIERYISALDSIFFLSEKTLAEISKERNLNPARCHFIRWGGDKEFYKHFQQEDLSGDIISTGRENRDLPVVFNALVNTNIKVDFYTSDTSHPDFYHNIKGDFKINKGFWQYKTLLEKVSVAKAMIIPLRQDKINYCVGLSSLIEAIALGRPVITTYNPYWYVDIEAENIGIVIRQNTKENWEQALNLLANNDVLVREMSANAVRVFNEICDFTFTEKKLAEHINRLFADK</sequence>
<evidence type="ECO:0000313" key="3">
    <source>
        <dbReference type="Proteomes" id="UP000198760"/>
    </source>
</evidence>
<dbReference type="SUPFAM" id="SSF53756">
    <property type="entry name" value="UDP-Glycosyltransferase/glycogen phosphorylase"/>
    <property type="match status" value="1"/>
</dbReference>
<evidence type="ECO:0000313" key="1">
    <source>
        <dbReference type="EMBL" id="SFR20588.1"/>
    </source>
</evidence>
<dbReference type="EMBL" id="FPAV01000006">
    <property type="protein sequence ID" value="SFT90439.1"/>
    <property type="molecule type" value="Genomic_DNA"/>
</dbReference>
<dbReference type="Gene3D" id="3.40.50.2000">
    <property type="entry name" value="Glycogen Phosphorylase B"/>
    <property type="match status" value="1"/>
</dbReference>
<dbReference type="EMBL" id="FOYJ01000008">
    <property type="protein sequence ID" value="SFR20588.1"/>
    <property type="molecule type" value="Genomic_DNA"/>
</dbReference>
<keyword evidence="3" id="KW-1185">Reference proteome</keyword>